<dbReference type="EMBL" id="FWXJ01000007">
    <property type="protein sequence ID" value="SMC55398.1"/>
    <property type="molecule type" value="Genomic_DNA"/>
</dbReference>
<gene>
    <name evidence="2" type="ORF">SAMN06296008_10799</name>
</gene>
<dbReference type="Gene3D" id="3.30.1540.10">
    <property type="entry name" value="formyl-coa transferase, domain 3"/>
    <property type="match status" value="1"/>
</dbReference>
<dbReference type="InterPro" id="IPR023606">
    <property type="entry name" value="CoA-Trfase_III_dom_1_sf"/>
</dbReference>
<evidence type="ECO:0000256" key="1">
    <source>
        <dbReference type="ARBA" id="ARBA00022679"/>
    </source>
</evidence>
<proteinExistence type="predicted"/>
<dbReference type="PANTHER" id="PTHR48207:SF3">
    <property type="entry name" value="SUCCINATE--HYDROXYMETHYLGLUTARATE COA-TRANSFERASE"/>
    <property type="match status" value="1"/>
</dbReference>
<dbReference type="PANTHER" id="PTHR48207">
    <property type="entry name" value="SUCCINATE--HYDROXYMETHYLGLUTARATE COA-TRANSFERASE"/>
    <property type="match status" value="1"/>
</dbReference>
<evidence type="ECO:0000313" key="3">
    <source>
        <dbReference type="Proteomes" id="UP000192708"/>
    </source>
</evidence>
<keyword evidence="1 2" id="KW-0808">Transferase</keyword>
<dbReference type="Gene3D" id="3.40.50.10540">
    <property type="entry name" value="Crotonobetainyl-coa:carnitine coa-transferase, domain 1"/>
    <property type="match status" value="1"/>
</dbReference>
<evidence type="ECO:0000313" key="2">
    <source>
        <dbReference type="EMBL" id="SMC55398.1"/>
    </source>
</evidence>
<accession>A0A1W2A534</accession>
<dbReference type="AlphaFoldDB" id="A0A1W2A534"/>
<dbReference type="InterPro" id="IPR044855">
    <property type="entry name" value="CoA-Trfase_III_dom3_sf"/>
</dbReference>
<dbReference type="InterPro" id="IPR003673">
    <property type="entry name" value="CoA-Trfase_fam_III"/>
</dbReference>
<protein>
    <submittedName>
        <fullName evidence="2">Crotonobetainyl-CoA:carnitine CoA-transferase CaiB</fullName>
    </submittedName>
</protein>
<name>A0A1W2A534_9BURK</name>
<sequence>MVKTADSSALKHLKIIDLTRVRAGPTCVRFFADFGAEVLKVESPDGVEANEGVIGPRDNYDNLNLHRNKRSLTLNFKEPEGLKILYQLVKDADVVIENFRPDVKNRLKIDYETLSKINPRIIMGSISGFGQDGPYANRPGFDQIAQGMGGLMSITGIPGQGPVRAGIAVSDSTAGNYAAIGILVALLEREQSGKGQWVQSNLLQSMIGLCDFQAARYLVDHDIPPQAGNDHPFSTPMGVYQSADGYFNLGASGNGQYYALCDVLNRPDLRDDPDLQTLKGRTARREFVNQELNKEFATQTSSYWIDQLNAKSIPCGPIYNMAEVFSDPQVEHLGVAVKVTDPNRGPIELVATPIKLSRTPAAVSFTLHAKGSDNLELLQSLGYSQDDIKKLQEKKVI</sequence>
<dbReference type="SUPFAM" id="SSF89796">
    <property type="entry name" value="CoA-transferase family III (CaiB/BaiF)"/>
    <property type="match status" value="1"/>
</dbReference>
<organism evidence="2 3">
    <name type="scientific">Polynucleobacter kasalickyi</name>
    <dbReference type="NCBI Taxonomy" id="1938817"/>
    <lineage>
        <taxon>Bacteria</taxon>
        <taxon>Pseudomonadati</taxon>
        <taxon>Pseudomonadota</taxon>
        <taxon>Betaproteobacteria</taxon>
        <taxon>Burkholderiales</taxon>
        <taxon>Burkholderiaceae</taxon>
        <taxon>Polynucleobacter</taxon>
    </lineage>
</organism>
<dbReference type="Pfam" id="PF02515">
    <property type="entry name" value="CoA_transf_3"/>
    <property type="match status" value="1"/>
</dbReference>
<dbReference type="GO" id="GO:0008410">
    <property type="term" value="F:CoA-transferase activity"/>
    <property type="evidence" value="ECO:0007669"/>
    <property type="project" value="TreeGrafter"/>
</dbReference>
<dbReference type="Proteomes" id="UP000192708">
    <property type="component" value="Unassembled WGS sequence"/>
</dbReference>
<dbReference type="STRING" id="1938817.SAMN06296008_10799"/>
<keyword evidence="3" id="KW-1185">Reference proteome</keyword>
<dbReference type="OrthoDB" id="5294844at2"/>
<dbReference type="InterPro" id="IPR050483">
    <property type="entry name" value="CoA-transferase_III_domain"/>
</dbReference>
<dbReference type="RefSeq" id="WP_084283613.1">
    <property type="nucleotide sequence ID" value="NZ_FWXJ01000007.1"/>
</dbReference>
<reference evidence="2 3" key="1">
    <citation type="submission" date="2017-04" db="EMBL/GenBank/DDBJ databases">
        <authorList>
            <person name="Afonso C.L."/>
            <person name="Miller P.J."/>
            <person name="Scott M.A."/>
            <person name="Spackman E."/>
            <person name="Goraichik I."/>
            <person name="Dimitrov K.M."/>
            <person name="Suarez D.L."/>
            <person name="Swayne D.E."/>
        </authorList>
    </citation>
    <scope>NUCLEOTIDE SEQUENCE [LARGE SCALE GENOMIC DNA]</scope>
    <source>
        <strain evidence="2 3">VK13</strain>
    </source>
</reference>